<name>A0A0D3JD05_EMIH1</name>
<dbReference type="AlphaFoldDB" id="A0A0D3JD05"/>
<dbReference type="PaxDb" id="2903-EOD21390"/>
<evidence type="ECO:0008006" key="4">
    <source>
        <dbReference type="Google" id="ProtNLM"/>
    </source>
</evidence>
<organism evidence="2 3">
    <name type="scientific">Emiliania huxleyi (strain CCMP1516)</name>
    <dbReference type="NCBI Taxonomy" id="280463"/>
    <lineage>
        <taxon>Eukaryota</taxon>
        <taxon>Haptista</taxon>
        <taxon>Haptophyta</taxon>
        <taxon>Prymnesiophyceae</taxon>
        <taxon>Isochrysidales</taxon>
        <taxon>Noelaerhabdaceae</taxon>
        <taxon>Emiliania</taxon>
    </lineage>
</organism>
<evidence type="ECO:0000313" key="3">
    <source>
        <dbReference type="Proteomes" id="UP000013827"/>
    </source>
</evidence>
<reference evidence="2" key="2">
    <citation type="submission" date="2024-10" db="UniProtKB">
        <authorList>
            <consortium name="EnsemblProtists"/>
        </authorList>
    </citation>
    <scope>IDENTIFICATION</scope>
</reference>
<dbReference type="EnsemblProtists" id="EOD21390">
    <property type="protein sequence ID" value="EOD21390"/>
    <property type="gene ID" value="EMIHUDRAFT_447237"/>
</dbReference>
<evidence type="ECO:0000313" key="2">
    <source>
        <dbReference type="EnsemblProtists" id="EOD21390"/>
    </source>
</evidence>
<dbReference type="RefSeq" id="XP_005773819.1">
    <property type="nucleotide sequence ID" value="XM_005773762.1"/>
</dbReference>
<sequence length="107" mass="10495">MMAAVVAAVAEAAPATATALAAAAAAAMVAAAAAAVAAAAAAAAATPQKRETESGVRWELGELQLRLCVCGIALTPHMFSAPHPDARADRGNIRTELSASPSSQESA</sequence>
<reference evidence="3" key="1">
    <citation type="journal article" date="2013" name="Nature">
        <title>Pan genome of the phytoplankton Emiliania underpins its global distribution.</title>
        <authorList>
            <person name="Read B.A."/>
            <person name="Kegel J."/>
            <person name="Klute M.J."/>
            <person name="Kuo A."/>
            <person name="Lefebvre S.C."/>
            <person name="Maumus F."/>
            <person name="Mayer C."/>
            <person name="Miller J."/>
            <person name="Monier A."/>
            <person name="Salamov A."/>
            <person name="Young J."/>
            <person name="Aguilar M."/>
            <person name="Claverie J.M."/>
            <person name="Frickenhaus S."/>
            <person name="Gonzalez K."/>
            <person name="Herman E.K."/>
            <person name="Lin Y.C."/>
            <person name="Napier J."/>
            <person name="Ogata H."/>
            <person name="Sarno A.F."/>
            <person name="Shmutz J."/>
            <person name="Schroeder D."/>
            <person name="de Vargas C."/>
            <person name="Verret F."/>
            <person name="von Dassow P."/>
            <person name="Valentin K."/>
            <person name="Van de Peer Y."/>
            <person name="Wheeler G."/>
            <person name="Dacks J.B."/>
            <person name="Delwiche C.F."/>
            <person name="Dyhrman S.T."/>
            <person name="Glockner G."/>
            <person name="John U."/>
            <person name="Richards T."/>
            <person name="Worden A.Z."/>
            <person name="Zhang X."/>
            <person name="Grigoriev I.V."/>
            <person name="Allen A.E."/>
            <person name="Bidle K."/>
            <person name="Borodovsky M."/>
            <person name="Bowler C."/>
            <person name="Brownlee C."/>
            <person name="Cock J.M."/>
            <person name="Elias M."/>
            <person name="Gladyshev V.N."/>
            <person name="Groth M."/>
            <person name="Guda C."/>
            <person name="Hadaegh A."/>
            <person name="Iglesias-Rodriguez M.D."/>
            <person name="Jenkins J."/>
            <person name="Jones B.M."/>
            <person name="Lawson T."/>
            <person name="Leese F."/>
            <person name="Lindquist E."/>
            <person name="Lobanov A."/>
            <person name="Lomsadze A."/>
            <person name="Malik S.B."/>
            <person name="Marsh M.E."/>
            <person name="Mackinder L."/>
            <person name="Mock T."/>
            <person name="Mueller-Roeber B."/>
            <person name="Pagarete A."/>
            <person name="Parker M."/>
            <person name="Probert I."/>
            <person name="Quesneville H."/>
            <person name="Raines C."/>
            <person name="Rensing S.A."/>
            <person name="Riano-Pachon D.M."/>
            <person name="Richier S."/>
            <person name="Rokitta S."/>
            <person name="Shiraiwa Y."/>
            <person name="Soanes D.M."/>
            <person name="van der Giezen M."/>
            <person name="Wahlund T.M."/>
            <person name="Williams B."/>
            <person name="Wilson W."/>
            <person name="Wolfe G."/>
            <person name="Wurch L.L."/>
        </authorList>
    </citation>
    <scope>NUCLEOTIDE SEQUENCE</scope>
</reference>
<evidence type="ECO:0000256" key="1">
    <source>
        <dbReference type="SAM" id="MobiDB-lite"/>
    </source>
</evidence>
<feature type="compositionally biased region" description="Basic and acidic residues" evidence="1">
    <location>
        <begin position="84"/>
        <end position="93"/>
    </location>
</feature>
<accession>A0A0D3JD05</accession>
<dbReference type="HOGENOM" id="CLU_2214949_0_0_1"/>
<keyword evidence="3" id="KW-1185">Reference proteome</keyword>
<protein>
    <recommendedName>
        <fullName evidence="4">Secreted protein</fullName>
    </recommendedName>
</protein>
<feature type="region of interest" description="Disordered" evidence="1">
    <location>
        <begin position="81"/>
        <end position="107"/>
    </location>
</feature>
<dbReference type="KEGG" id="ehx:EMIHUDRAFT_447237"/>
<proteinExistence type="predicted"/>
<feature type="compositionally biased region" description="Polar residues" evidence="1">
    <location>
        <begin position="95"/>
        <end position="107"/>
    </location>
</feature>
<dbReference type="GeneID" id="17266937"/>
<dbReference type="Proteomes" id="UP000013827">
    <property type="component" value="Unassembled WGS sequence"/>
</dbReference>